<sequence>MNGAIAMFAGSDIKPFFYVCSDTSFRLQQPHLYEMAIQRSKRIAIWKTEAEKLAKPPSGEIFFLEKAPELPLMQAIFKRENHHARSWALWSKRGRSIGFSKNMEYGYFDARTIAYVALQIAYHLGFSKVFLVGVDLNQSAGRFYENGASVISPCGLDKHFEQRILPSLKLMSSDVVNEEFKVYNLSPTSRIPKSIIPKLSISQAREMIDTDLTSASKQIL</sequence>
<reference evidence="2" key="1">
    <citation type="journal article" date="2013" name="Microb. Biotechnol.">
        <title>Metabolic potential of the organic-solvent tolerant Pseudomonas putida DOT-T1E deduced from its annotated genome.</title>
        <authorList>
            <person name="Udaondo Z."/>
            <person name="Molina L."/>
            <person name="Daniels C."/>
            <person name="Gomez M.J."/>
            <person name="Molina-Henares M.A."/>
            <person name="Matilla M.A."/>
            <person name="Roca A."/>
            <person name="Fernandez M."/>
            <person name="Duque E."/>
            <person name="Segura A."/>
            <person name="Ramos J.L."/>
        </authorList>
    </citation>
    <scope>NUCLEOTIDE SEQUENCE [LARGE SCALE GENOMIC DNA]</scope>
    <source>
        <strain evidence="2">DOT-T1E</strain>
    </source>
</reference>
<organism evidence="1 2">
    <name type="scientific">Pseudomonas putida (strain DOT-T1E)</name>
    <dbReference type="NCBI Taxonomy" id="1196325"/>
    <lineage>
        <taxon>Bacteria</taxon>
        <taxon>Pseudomonadati</taxon>
        <taxon>Pseudomonadota</taxon>
        <taxon>Gammaproteobacteria</taxon>
        <taxon>Pseudomonadales</taxon>
        <taxon>Pseudomonadaceae</taxon>
        <taxon>Pseudomonas</taxon>
    </lineage>
</organism>
<protein>
    <submittedName>
        <fullName evidence="1">Lipopolysaccharide core biosynthesis</fullName>
    </submittedName>
</protein>
<name>I7AX52_PSEPT</name>
<dbReference type="Proteomes" id="UP000006503">
    <property type="component" value="Chromosome"/>
</dbReference>
<evidence type="ECO:0000313" key="2">
    <source>
        <dbReference type="Proteomes" id="UP000006503"/>
    </source>
</evidence>
<dbReference type="Gene3D" id="3.90.1480.10">
    <property type="entry name" value="Alpha-2,3-sialyltransferase"/>
    <property type="match status" value="1"/>
</dbReference>
<dbReference type="AlphaFoldDB" id="I7AX52"/>
<gene>
    <name evidence="1" type="ordered locus">T1E_1410</name>
</gene>
<accession>I7AX52</accession>
<evidence type="ECO:0000313" key="1">
    <source>
        <dbReference type="EMBL" id="AFO47265.1"/>
    </source>
</evidence>
<dbReference type="KEGG" id="ppx:T1E_1410"/>
<dbReference type="HOGENOM" id="CLU_1119413_0_0_6"/>
<dbReference type="EMBL" id="CP003734">
    <property type="protein sequence ID" value="AFO47265.1"/>
    <property type="molecule type" value="Genomic_DNA"/>
</dbReference>
<proteinExistence type="predicted"/>